<dbReference type="SUPFAM" id="SSF53474">
    <property type="entry name" value="alpha/beta-Hydrolases"/>
    <property type="match status" value="1"/>
</dbReference>
<dbReference type="EMBL" id="CALLCH030000012">
    <property type="protein sequence ID" value="CAI4215660.1"/>
    <property type="molecule type" value="Genomic_DNA"/>
</dbReference>
<dbReference type="OrthoDB" id="5086500at2759"/>
<evidence type="ECO:0000313" key="7">
    <source>
        <dbReference type="EMBL" id="CAI4215660.1"/>
    </source>
</evidence>
<dbReference type="PANTHER" id="PTHR48182:SF2">
    <property type="entry name" value="PROTEIN SERAC1"/>
    <property type="match status" value="1"/>
</dbReference>
<evidence type="ECO:0000256" key="5">
    <source>
        <dbReference type="ARBA" id="ARBA00023128"/>
    </source>
</evidence>
<comment type="caution">
    <text evidence="7">The sequence shown here is derived from an EMBL/GenBank/DDBJ whole genome shotgun (WGS) entry which is preliminary data.</text>
</comment>
<dbReference type="InterPro" id="IPR052374">
    <property type="entry name" value="SERAC1"/>
</dbReference>
<name>A0A9P1H5E7_9PEZI</name>
<evidence type="ECO:0008006" key="9">
    <source>
        <dbReference type="Google" id="ProtNLM"/>
    </source>
</evidence>
<sequence>MVNNDKPETDQALRGHDRLLPPRATADIIFVHGLNGGPAHTWTGKNDVFWPLQLLVPSLINTPANIIVYGYNADVASWTKDSSPSENFVYQHAQDLRALLYSNDVRDPALEIQRSLYVSTYGIIFLGTPHTGSNLASWGRILQAMSGVVPKKILNTEPVLLKTLKKDNVVLQEINNHFLDIYQRFKIHMVRENKKTDLKYTV</sequence>
<accession>A0A9P1H5E7</accession>
<dbReference type="GO" id="GO:0016020">
    <property type="term" value="C:membrane"/>
    <property type="evidence" value="ECO:0007669"/>
    <property type="project" value="UniProtKB-SubCell"/>
</dbReference>
<comment type="subcellular location">
    <subcellularLocation>
        <location evidence="2">Endoplasmic reticulum</location>
    </subcellularLocation>
    <subcellularLocation>
        <location evidence="3">Membrane</location>
    </subcellularLocation>
    <subcellularLocation>
        <location evidence="1">Mitochondrion</location>
    </subcellularLocation>
</comment>
<dbReference type="AlphaFoldDB" id="A0A9P1H5E7"/>
<proteinExistence type="predicted"/>
<evidence type="ECO:0000256" key="3">
    <source>
        <dbReference type="ARBA" id="ARBA00004370"/>
    </source>
</evidence>
<dbReference type="PANTHER" id="PTHR48182">
    <property type="entry name" value="PROTEIN SERAC1"/>
    <property type="match status" value="1"/>
</dbReference>
<evidence type="ECO:0000256" key="6">
    <source>
        <dbReference type="ARBA" id="ARBA00023136"/>
    </source>
</evidence>
<evidence type="ECO:0000256" key="1">
    <source>
        <dbReference type="ARBA" id="ARBA00004173"/>
    </source>
</evidence>
<keyword evidence="4" id="KW-0256">Endoplasmic reticulum</keyword>
<gene>
    <name evidence="7" type="ORF">PPNO1_LOCUS5367</name>
</gene>
<organism evidence="7 8">
    <name type="scientific">Parascedosporium putredinis</name>
    <dbReference type="NCBI Taxonomy" id="1442378"/>
    <lineage>
        <taxon>Eukaryota</taxon>
        <taxon>Fungi</taxon>
        <taxon>Dikarya</taxon>
        <taxon>Ascomycota</taxon>
        <taxon>Pezizomycotina</taxon>
        <taxon>Sordariomycetes</taxon>
        <taxon>Hypocreomycetidae</taxon>
        <taxon>Microascales</taxon>
        <taxon>Microascaceae</taxon>
        <taxon>Parascedosporium</taxon>
    </lineage>
</organism>
<keyword evidence="5" id="KW-0496">Mitochondrion</keyword>
<reference evidence="7" key="1">
    <citation type="submission" date="2022-11" db="EMBL/GenBank/DDBJ databases">
        <authorList>
            <person name="Scott C."/>
            <person name="Bruce N."/>
        </authorList>
    </citation>
    <scope>NUCLEOTIDE SEQUENCE</scope>
</reference>
<keyword evidence="8" id="KW-1185">Reference proteome</keyword>
<dbReference type="InterPro" id="IPR029058">
    <property type="entry name" value="AB_hydrolase_fold"/>
</dbReference>
<dbReference type="GO" id="GO:0005739">
    <property type="term" value="C:mitochondrion"/>
    <property type="evidence" value="ECO:0007669"/>
    <property type="project" value="UniProtKB-SubCell"/>
</dbReference>
<dbReference type="Proteomes" id="UP000838763">
    <property type="component" value="Unassembled WGS sequence"/>
</dbReference>
<dbReference type="GO" id="GO:0005783">
    <property type="term" value="C:endoplasmic reticulum"/>
    <property type="evidence" value="ECO:0007669"/>
    <property type="project" value="UniProtKB-SubCell"/>
</dbReference>
<evidence type="ECO:0000313" key="8">
    <source>
        <dbReference type="Proteomes" id="UP000838763"/>
    </source>
</evidence>
<protein>
    <recommendedName>
        <fullName evidence="9">DUF676 domain-containing protein</fullName>
    </recommendedName>
</protein>
<keyword evidence="6" id="KW-0472">Membrane</keyword>
<evidence type="ECO:0000256" key="4">
    <source>
        <dbReference type="ARBA" id="ARBA00022824"/>
    </source>
</evidence>
<evidence type="ECO:0000256" key="2">
    <source>
        <dbReference type="ARBA" id="ARBA00004240"/>
    </source>
</evidence>